<dbReference type="Proteomes" id="UP000612349">
    <property type="component" value="Unassembled WGS sequence"/>
</dbReference>
<evidence type="ECO:0000313" key="7">
    <source>
        <dbReference type="EMBL" id="GGD78430.1"/>
    </source>
</evidence>
<dbReference type="SUPFAM" id="SSF103473">
    <property type="entry name" value="MFS general substrate transporter"/>
    <property type="match status" value="1"/>
</dbReference>
<dbReference type="PROSITE" id="PS50850">
    <property type="entry name" value="MFS"/>
    <property type="match status" value="1"/>
</dbReference>
<reference evidence="7" key="1">
    <citation type="journal article" date="2014" name="Int. J. Syst. Evol. Microbiol.">
        <title>Complete genome sequence of Corynebacterium casei LMG S-19264T (=DSM 44701T), isolated from a smear-ripened cheese.</title>
        <authorList>
            <consortium name="US DOE Joint Genome Institute (JGI-PGF)"/>
            <person name="Walter F."/>
            <person name="Albersmeier A."/>
            <person name="Kalinowski J."/>
            <person name="Ruckert C."/>
        </authorList>
    </citation>
    <scope>NUCLEOTIDE SEQUENCE</scope>
    <source>
        <strain evidence="7">CGMCC 1.15360</strain>
    </source>
</reference>
<dbReference type="GO" id="GO:0022857">
    <property type="term" value="F:transmembrane transporter activity"/>
    <property type="evidence" value="ECO:0007669"/>
    <property type="project" value="InterPro"/>
</dbReference>
<evidence type="ECO:0000256" key="5">
    <source>
        <dbReference type="SAM" id="SignalP"/>
    </source>
</evidence>
<feature type="transmembrane region" description="Helical" evidence="4">
    <location>
        <begin position="121"/>
        <end position="141"/>
    </location>
</feature>
<evidence type="ECO:0000256" key="1">
    <source>
        <dbReference type="ARBA" id="ARBA00022692"/>
    </source>
</evidence>
<dbReference type="AlphaFoldDB" id="A0A917DYD5"/>
<feature type="transmembrane region" description="Helical" evidence="4">
    <location>
        <begin position="89"/>
        <end position="109"/>
    </location>
</feature>
<keyword evidence="2 4" id="KW-1133">Transmembrane helix</keyword>
<dbReference type="InterPro" id="IPR036259">
    <property type="entry name" value="MFS_trans_sf"/>
</dbReference>
<dbReference type="InterPro" id="IPR020846">
    <property type="entry name" value="MFS_dom"/>
</dbReference>
<feature type="transmembrane region" description="Helical" evidence="4">
    <location>
        <begin position="267"/>
        <end position="287"/>
    </location>
</feature>
<feature type="transmembrane region" description="Helical" evidence="4">
    <location>
        <begin position="325"/>
        <end position="346"/>
    </location>
</feature>
<feature type="transmembrane region" description="Helical" evidence="4">
    <location>
        <begin position="358"/>
        <end position="377"/>
    </location>
</feature>
<evidence type="ECO:0000256" key="2">
    <source>
        <dbReference type="ARBA" id="ARBA00022989"/>
    </source>
</evidence>
<feature type="domain" description="Major facilitator superfamily (MFS) profile" evidence="6">
    <location>
        <begin position="1"/>
        <end position="382"/>
    </location>
</feature>
<dbReference type="PANTHER" id="PTHR23521:SF3">
    <property type="entry name" value="MFS TRANSPORTER"/>
    <property type="match status" value="1"/>
</dbReference>
<protein>
    <submittedName>
        <fullName evidence="7">MFS transporter</fullName>
    </submittedName>
</protein>
<feature type="transmembrane region" description="Helical" evidence="4">
    <location>
        <begin position="239"/>
        <end position="260"/>
    </location>
</feature>
<feature type="transmembrane region" description="Helical" evidence="4">
    <location>
        <begin position="65"/>
        <end position="83"/>
    </location>
</feature>
<evidence type="ECO:0000256" key="3">
    <source>
        <dbReference type="ARBA" id="ARBA00023136"/>
    </source>
</evidence>
<keyword evidence="8" id="KW-1185">Reference proteome</keyword>
<evidence type="ECO:0000256" key="4">
    <source>
        <dbReference type="SAM" id="Phobius"/>
    </source>
</evidence>
<feature type="transmembrane region" description="Helical" evidence="4">
    <location>
        <begin position="153"/>
        <end position="172"/>
    </location>
</feature>
<reference evidence="7" key="2">
    <citation type="submission" date="2020-09" db="EMBL/GenBank/DDBJ databases">
        <authorList>
            <person name="Sun Q."/>
            <person name="Zhou Y."/>
        </authorList>
    </citation>
    <scope>NUCLEOTIDE SEQUENCE</scope>
    <source>
        <strain evidence="7">CGMCC 1.15360</strain>
    </source>
</reference>
<comment type="caution">
    <text evidence="7">The sequence shown here is derived from an EMBL/GenBank/DDBJ whole genome shotgun (WGS) entry which is preliminary data.</text>
</comment>
<accession>A0A917DYD5</accession>
<sequence>MTCAALVLVMTSWFSATAVLPALAAHWGLTAGDAAWLTIWVQIGFVAGALFASITGLPDIVSPRLVMGLSALLAALSNIALLWAPDAGFAYAARFVTGFALAGVYPPAMKLISTWFVHGRGTALGVVVGALTLGSASPHLIRALAVGPDWRAVITASTVCVAVGAFTMGVLVREGPFPFARASFDPAKLGAVLRDRPLLLANIGYFGHMWELYAMWGWFLAFAAAALPALGLVDAASASLLAFGVIASGLAGAVAGGLLADRIGRTATAAIMLALSGLCALTIGFAFDGPLWLLVAIGVLWGVTVIGDSAQFSAMATELADRSQVGAALALQLGLGFALTVVSIRLTPVVADWIGWRWTFLILVPGPVVGLIAMMLLRRHPGAVRIAHGLR</sequence>
<feature type="chain" id="PRO_5037943273" evidence="5">
    <location>
        <begin position="19"/>
        <end position="391"/>
    </location>
</feature>
<feature type="transmembrane region" description="Helical" evidence="4">
    <location>
        <begin position="34"/>
        <end position="53"/>
    </location>
</feature>
<dbReference type="InterPro" id="IPR011701">
    <property type="entry name" value="MFS"/>
</dbReference>
<feature type="transmembrane region" description="Helical" evidence="4">
    <location>
        <begin position="212"/>
        <end position="233"/>
    </location>
</feature>
<keyword evidence="3 4" id="KW-0472">Membrane</keyword>
<dbReference type="PANTHER" id="PTHR23521">
    <property type="entry name" value="TRANSPORTER MFS SUPERFAMILY"/>
    <property type="match status" value="1"/>
</dbReference>
<dbReference type="EMBL" id="BMIP01000007">
    <property type="protein sequence ID" value="GGD78430.1"/>
    <property type="molecule type" value="Genomic_DNA"/>
</dbReference>
<evidence type="ECO:0000259" key="6">
    <source>
        <dbReference type="PROSITE" id="PS50850"/>
    </source>
</evidence>
<name>A0A917DYD5_9SPHN</name>
<organism evidence="7 8">
    <name type="scientific">Croceicoccus mobilis</name>
    <dbReference type="NCBI Taxonomy" id="1703339"/>
    <lineage>
        <taxon>Bacteria</taxon>
        <taxon>Pseudomonadati</taxon>
        <taxon>Pseudomonadota</taxon>
        <taxon>Alphaproteobacteria</taxon>
        <taxon>Sphingomonadales</taxon>
        <taxon>Erythrobacteraceae</taxon>
        <taxon>Croceicoccus</taxon>
    </lineage>
</organism>
<dbReference type="Gene3D" id="1.20.1250.20">
    <property type="entry name" value="MFS general substrate transporter like domains"/>
    <property type="match status" value="2"/>
</dbReference>
<keyword evidence="5" id="KW-0732">Signal</keyword>
<dbReference type="GO" id="GO:0005886">
    <property type="term" value="C:plasma membrane"/>
    <property type="evidence" value="ECO:0007669"/>
    <property type="project" value="TreeGrafter"/>
</dbReference>
<keyword evidence="1 4" id="KW-0812">Transmembrane</keyword>
<dbReference type="Pfam" id="PF07690">
    <property type="entry name" value="MFS_1"/>
    <property type="match status" value="1"/>
</dbReference>
<feature type="signal peptide" evidence="5">
    <location>
        <begin position="1"/>
        <end position="18"/>
    </location>
</feature>
<feature type="transmembrane region" description="Helical" evidence="4">
    <location>
        <begin position="293"/>
        <end position="313"/>
    </location>
</feature>
<proteinExistence type="predicted"/>
<gene>
    <name evidence="7" type="ORF">GCM10010990_30340</name>
</gene>
<evidence type="ECO:0000313" key="8">
    <source>
        <dbReference type="Proteomes" id="UP000612349"/>
    </source>
</evidence>